<sequence>MFRNLYADTRKIFFSRGFYLGVIVILLYQIFASLIIWMLTVLFIKGQVASDDIAFSFTNIAVFVVTATTLLVMQGDFEDGCIRNKLISGVKRRDAFLSVVISGMLLGALLSFIAFVSSMAVMPIFSEGFMNYKVSEIADYWLIITLSCMAIGAFSASLIMVLGGSKLSYVVGLAIAFGLETLDTHVLDKLYPEKGNCTLTGSKLLLYKFIDRYIPYSYLSIGPHWDSASYLAGCTGLILISVIIGLVVVERKEIH</sequence>
<protein>
    <submittedName>
        <fullName evidence="2">Uncharacterized protein</fullName>
    </submittedName>
</protein>
<dbReference type="EMBL" id="FOGJ01000032">
    <property type="protein sequence ID" value="SES35458.1"/>
    <property type="molecule type" value="Genomic_DNA"/>
</dbReference>
<organism evidence="2 3">
    <name type="scientific">Butyrivibrio fibrisolvens</name>
    <dbReference type="NCBI Taxonomy" id="831"/>
    <lineage>
        <taxon>Bacteria</taxon>
        <taxon>Bacillati</taxon>
        <taxon>Bacillota</taxon>
        <taxon>Clostridia</taxon>
        <taxon>Lachnospirales</taxon>
        <taxon>Lachnospiraceae</taxon>
        <taxon>Butyrivibrio</taxon>
    </lineage>
</organism>
<feature type="transmembrane region" description="Helical" evidence="1">
    <location>
        <begin position="169"/>
        <end position="187"/>
    </location>
</feature>
<reference evidence="2 3" key="1">
    <citation type="submission" date="2016-10" db="EMBL/GenBank/DDBJ databases">
        <authorList>
            <person name="de Groot N.N."/>
        </authorList>
    </citation>
    <scope>NUCLEOTIDE SEQUENCE [LARGE SCALE GENOMIC DNA]</scope>
    <source>
        <strain evidence="2 3">AR40</strain>
    </source>
</reference>
<accession>A0A1H9WNH4</accession>
<keyword evidence="1" id="KW-1133">Transmembrane helix</keyword>
<feature type="transmembrane region" description="Helical" evidence="1">
    <location>
        <begin position="140"/>
        <end position="162"/>
    </location>
</feature>
<dbReference type="RefSeq" id="WP_074758440.1">
    <property type="nucleotide sequence ID" value="NZ_FOGJ01000032.1"/>
</dbReference>
<proteinExistence type="predicted"/>
<name>A0A1H9WNH4_BUTFI</name>
<feature type="transmembrane region" description="Helical" evidence="1">
    <location>
        <begin position="20"/>
        <end position="44"/>
    </location>
</feature>
<feature type="transmembrane region" description="Helical" evidence="1">
    <location>
        <begin position="56"/>
        <end position="74"/>
    </location>
</feature>
<dbReference type="OrthoDB" id="1998682at2"/>
<dbReference type="Proteomes" id="UP000182584">
    <property type="component" value="Unassembled WGS sequence"/>
</dbReference>
<evidence type="ECO:0000313" key="2">
    <source>
        <dbReference type="EMBL" id="SES35458.1"/>
    </source>
</evidence>
<feature type="transmembrane region" description="Helical" evidence="1">
    <location>
        <begin position="228"/>
        <end position="249"/>
    </location>
</feature>
<evidence type="ECO:0000313" key="3">
    <source>
        <dbReference type="Proteomes" id="UP000182584"/>
    </source>
</evidence>
<dbReference type="eggNOG" id="ENOG5031DC8">
    <property type="taxonomic scope" value="Bacteria"/>
</dbReference>
<feature type="transmembrane region" description="Helical" evidence="1">
    <location>
        <begin position="95"/>
        <end position="120"/>
    </location>
</feature>
<evidence type="ECO:0000256" key="1">
    <source>
        <dbReference type="SAM" id="Phobius"/>
    </source>
</evidence>
<keyword evidence="1" id="KW-0812">Transmembrane</keyword>
<dbReference type="AlphaFoldDB" id="A0A1H9WNH4"/>
<keyword evidence="1" id="KW-0472">Membrane</keyword>
<gene>
    <name evidence="2" type="ORF">SAMN04487884_13218</name>
</gene>